<name>W7Q7T9_9ALTE</name>
<dbReference type="eggNOG" id="ENOG50303ZU">
    <property type="taxonomic scope" value="Bacteria"/>
</dbReference>
<sequence length="297" mass="34357">MEHIIVVQRLYAELVQLIVEFKNILLKNRKNIRSIAYKLGPVCSLSKSPSSYELKDNLEDILSAFEHFEIEAGANAKLVIRYPGIIAINCEATFNKVIRFVNRINEHKKLLHNYIADNGKPTYVSDGVGQSNYVKNDLLFNALPMKNHLMMTRHIDHEIDSHSCASFTWNVDFIHRKITDVEGLIAKLNNKMFEPKMDLTNKQWQQEIEKTIAKIESYANNNTELRTIDPKPVEPMVFFAGSKKRIKCKLPVIVKTDGEFKFRKLLAPPPKHPLVIKEGRARNYKRLSEHFYLYACT</sequence>
<dbReference type="Gene3D" id="3.50.14.10">
    <property type="entry name" value="Replication terminator Tus, domain 1 superfamily/Replication terminator Tus"/>
    <property type="match status" value="1"/>
</dbReference>
<protein>
    <recommendedName>
        <fullName evidence="6">DNA replication terminus site-binding protein</fullName>
    </recommendedName>
</protein>
<dbReference type="InterPro" id="IPR036384">
    <property type="entry name" value="Tus_sf"/>
</dbReference>
<evidence type="ECO:0008006" key="6">
    <source>
        <dbReference type="Google" id="ProtNLM"/>
    </source>
</evidence>
<evidence type="ECO:0000256" key="2">
    <source>
        <dbReference type="ARBA" id="ARBA00022705"/>
    </source>
</evidence>
<evidence type="ECO:0000313" key="4">
    <source>
        <dbReference type="EMBL" id="EWH08864.1"/>
    </source>
</evidence>
<evidence type="ECO:0000256" key="3">
    <source>
        <dbReference type="ARBA" id="ARBA00023125"/>
    </source>
</evidence>
<proteinExistence type="predicted"/>
<dbReference type="GO" id="GO:0006274">
    <property type="term" value="P:DNA replication termination"/>
    <property type="evidence" value="ECO:0007669"/>
    <property type="project" value="InterPro"/>
</dbReference>
<comment type="caution">
    <text evidence="4">The sequence shown here is derived from an EMBL/GenBank/DDBJ whole genome shotgun (WGS) entry which is preliminary data.</text>
</comment>
<keyword evidence="5" id="KW-1185">Reference proteome</keyword>
<reference evidence="4 5" key="1">
    <citation type="journal article" date="2014" name="Genome Announc.">
        <title>Draft Genome Sequence of the Agar-Degrading Bacterium Catenovulum sp. Strain DS-2, Isolated from Intestines of Haliotis diversicolor.</title>
        <authorList>
            <person name="Shan D."/>
            <person name="Li X."/>
            <person name="Gu Z."/>
            <person name="Wei G."/>
            <person name="Gao Z."/>
            <person name="Shao Z."/>
        </authorList>
    </citation>
    <scope>NUCLEOTIDE SEQUENCE [LARGE SCALE GENOMIC DNA]</scope>
    <source>
        <strain evidence="4 5">DS-2</strain>
    </source>
</reference>
<dbReference type="Proteomes" id="UP000019276">
    <property type="component" value="Unassembled WGS sequence"/>
</dbReference>
<keyword evidence="2" id="KW-0235">DNA replication</keyword>
<dbReference type="OrthoDB" id="6385365at2"/>
<accession>W7Q7T9</accession>
<dbReference type="EMBL" id="ARZY01000035">
    <property type="protein sequence ID" value="EWH08864.1"/>
    <property type="molecule type" value="Genomic_DNA"/>
</dbReference>
<dbReference type="InterPro" id="IPR008865">
    <property type="entry name" value="DNA_replication_term_site-bd"/>
</dbReference>
<dbReference type="Pfam" id="PF05472">
    <property type="entry name" value="Ter"/>
    <property type="match status" value="1"/>
</dbReference>
<dbReference type="GO" id="GO:0003677">
    <property type="term" value="F:DNA binding"/>
    <property type="evidence" value="ECO:0007669"/>
    <property type="project" value="UniProtKB-KW"/>
</dbReference>
<keyword evidence="3" id="KW-0238">DNA-binding</keyword>
<dbReference type="GO" id="GO:0005737">
    <property type="term" value="C:cytoplasm"/>
    <property type="evidence" value="ECO:0007669"/>
    <property type="project" value="InterPro"/>
</dbReference>
<dbReference type="InterPro" id="IPR036381">
    <property type="entry name" value="Tus_dom1"/>
</dbReference>
<dbReference type="SUPFAM" id="SSF56596">
    <property type="entry name" value="Replication terminator protein (Tus)"/>
    <property type="match status" value="1"/>
</dbReference>
<gene>
    <name evidence="4" type="ORF">DS2_15434</name>
</gene>
<dbReference type="AlphaFoldDB" id="W7Q7T9"/>
<keyword evidence="1" id="KW-0963">Cytoplasm</keyword>
<evidence type="ECO:0000256" key="1">
    <source>
        <dbReference type="ARBA" id="ARBA00022490"/>
    </source>
</evidence>
<dbReference type="RefSeq" id="WP_035015745.1">
    <property type="nucleotide sequence ID" value="NZ_ARZY01000035.1"/>
</dbReference>
<organism evidence="4 5">
    <name type="scientific">Catenovulum agarivorans DS-2</name>
    <dbReference type="NCBI Taxonomy" id="1328313"/>
    <lineage>
        <taxon>Bacteria</taxon>
        <taxon>Pseudomonadati</taxon>
        <taxon>Pseudomonadota</taxon>
        <taxon>Gammaproteobacteria</taxon>
        <taxon>Alteromonadales</taxon>
        <taxon>Alteromonadaceae</taxon>
        <taxon>Catenovulum</taxon>
    </lineage>
</organism>
<evidence type="ECO:0000313" key="5">
    <source>
        <dbReference type="Proteomes" id="UP000019276"/>
    </source>
</evidence>